<dbReference type="PANTHER" id="PTHR32063">
    <property type="match status" value="1"/>
</dbReference>
<feature type="compositionally biased region" description="Basic residues" evidence="1">
    <location>
        <begin position="12"/>
        <end position="29"/>
    </location>
</feature>
<feature type="transmembrane region" description="Helical" evidence="2">
    <location>
        <begin position="469"/>
        <end position="488"/>
    </location>
</feature>
<dbReference type="Gene3D" id="3.30.2090.10">
    <property type="entry name" value="Multidrug efflux transporter AcrB TolC docking domain, DN and DC subdomains"/>
    <property type="match status" value="2"/>
</dbReference>
<dbReference type="PATRIC" id="fig|251654.3.peg.1654"/>
<feature type="transmembrane region" description="Helical" evidence="2">
    <location>
        <begin position="570"/>
        <end position="596"/>
    </location>
</feature>
<dbReference type="GO" id="GO:0005886">
    <property type="term" value="C:plasma membrane"/>
    <property type="evidence" value="ECO:0007669"/>
    <property type="project" value="TreeGrafter"/>
</dbReference>
<feature type="transmembrane region" description="Helical" evidence="2">
    <location>
        <begin position="629"/>
        <end position="649"/>
    </location>
</feature>
<dbReference type="InterPro" id="IPR001036">
    <property type="entry name" value="Acrflvin-R"/>
</dbReference>
<evidence type="ECO:0008006" key="7">
    <source>
        <dbReference type="Google" id="ProtNLM"/>
    </source>
</evidence>
<dbReference type="Gene3D" id="3.30.70.1320">
    <property type="entry name" value="Multidrug efflux transporter AcrB pore domain like"/>
    <property type="match status" value="1"/>
</dbReference>
<evidence type="ECO:0000313" key="4">
    <source>
        <dbReference type="EMBL" id="RMV46701.1"/>
    </source>
</evidence>
<feature type="transmembrane region" description="Helical" evidence="2">
    <location>
        <begin position="1082"/>
        <end position="1111"/>
    </location>
</feature>
<dbReference type="SUPFAM" id="SSF82693">
    <property type="entry name" value="Multidrug efflux transporter AcrB pore domain, PN1, PN2, PC1 and PC2 subdomains"/>
    <property type="match status" value="3"/>
</dbReference>
<keyword evidence="2" id="KW-0812">Transmembrane</keyword>
<reference evidence="4 6" key="2">
    <citation type="submission" date="2018-08" db="EMBL/GenBank/DDBJ databases">
        <title>Recombination of ecologically and evolutionarily significant loci maintains genetic cohesion in the Pseudomonas syringae species complex.</title>
        <authorList>
            <person name="Dillon M."/>
            <person name="Thakur S."/>
            <person name="Almeida R.N.D."/>
            <person name="Weir B.S."/>
            <person name="Guttman D.S."/>
        </authorList>
    </citation>
    <scope>NUCLEOTIDE SEQUENCE [LARGE SCALE GENOMIC DNA]</scope>
    <source>
        <strain evidence="4 6">ICMP 3263</strain>
    </source>
</reference>
<dbReference type="AlphaFoldDB" id="A0A0P9W6R1"/>
<gene>
    <name evidence="3" type="ORF">ALO68_04888</name>
    <name evidence="4" type="ORF">ALP10_05357</name>
</gene>
<keyword evidence="2" id="KW-1133">Transmembrane helix</keyword>
<protein>
    <recommendedName>
        <fullName evidence="7">Acriflavin resistance protein</fullName>
    </recommendedName>
</protein>
<reference evidence="3 5" key="1">
    <citation type="submission" date="2015-09" db="EMBL/GenBank/DDBJ databases">
        <title>Genome announcement of multiple Pseudomonas syringae strains.</title>
        <authorList>
            <person name="Thakur S."/>
            <person name="Wang P.W."/>
            <person name="Gong Y."/>
            <person name="Weir B.S."/>
            <person name="Guttman D.S."/>
        </authorList>
    </citation>
    <scope>NUCLEOTIDE SEQUENCE [LARGE SCALE GENOMIC DNA]</scope>
    <source>
        <strain evidence="3 5">ICMP4531</strain>
    </source>
</reference>
<feature type="transmembrane region" description="Helical" evidence="2">
    <location>
        <begin position="500"/>
        <end position="518"/>
    </location>
</feature>
<dbReference type="EMBL" id="RBUT01000106">
    <property type="protein sequence ID" value="RMV46701.1"/>
    <property type="molecule type" value="Genomic_DNA"/>
</dbReference>
<dbReference type="Proteomes" id="UP000050557">
    <property type="component" value="Unassembled WGS sequence"/>
</dbReference>
<dbReference type="Gene3D" id="3.30.70.1430">
    <property type="entry name" value="Multidrug efflux transporter AcrB pore domain"/>
    <property type="match status" value="2"/>
</dbReference>
<feature type="transmembrane region" description="Helical" evidence="2">
    <location>
        <begin position="987"/>
        <end position="1007"/>
    </location>
</feature>
<accession>A0A0P9W6R1</accession>
<evidence type="ECO:0000256" key="1">
    <source>
        <dbReference type="SAM" id="MobiDB-lite"/>
    </source>
</evidence>
<proteinExistence type="predicted"/>
<keyword evidence="2" id="KW-0472">Membrane</keyword>
<evidence type="ECO:0000313" key="3">
    <source>
        <dbReference type="EMBL" id="KPX46899.1"/>
    </source>
</evidence>
<dbReference type="EMBL" id="LJQM01000081">
    <property type="protein sequence ID" value="KPX46899.1"/>
    <property type="molecule type" value="Genomic_DNA"/>
</dbReference>
<dbReference type="Gene3D" id="3.30.70.1440">
    <property type="entry name" value="Multidrug efflux transporter AcrB pore domain"/>
    <property type="match status" value="1"/>
</dbReference>
<feature type="transmembrane region" description="Helical" evidence="2">
    <location>
        <begin position="1014"/>
        <end position="1035"/>
    </location>
</feature>
<comment type="caution">
    <text evidence="3">The sequence shown here is derived from an EMBL/GenBank/DDBJ whole genome shotgun (WGS) entry which is preliminary data.</text>
</comment>
<dbReference type="Gene3D" id="1.20.1640.10">
    <property type="entry name" value="Multidrug efflux transporter AcrB transmembrane domain"/>
    <property type="match status" value="2"/>
</dbReference>
<evidence type="ECO:0000256" key="2">
    <source>
        <dbReference type="SAM" id="Phobius"/>
    </source>
</evidence>
<dbReference type="Proteomes" id="UP000279173">
    <property type="component" value="Unassembled WGS sequence"/>
</dbReference>
<organism evidence="3 5">
    <name type="scientific">Pseudomonas syringae pv. helianthi</name>
    <dbReference type="NCBI Taxonomy" id="251654"/>
    <lineage>
        <taxon>Bacteria</taxon>
        <taxon>Pseudomonadati</taxon>
        <taxon>Pseudomonadota</taxon>
        <taxon>Gammaproteobacteria</taxon>
        <taxon>Pseudomonadales</taxon>
        <taxon>Pseudomonadaceae</taxon>
        <taxon>Pseudomonas</taxon>
    </lineage>
</organism>
<dbReference type="SUPFAM" id="SSF82866">
    <property type="entry name" value="Multidrug efflux transporter AcrB transmembrane domain"/>
    <property type="match status" value="2"/>
</dbReference>
<evidence type="ECO:0000313" key="5">
    <source>
        <dbReference type="Proteomes" id="UP000050557"/>
    </source>
</evidence>
<feature type="region of interest" description="Disordered" evidence="1">
    <location>
        <begin position="1"/>
        <end position="29"/>
    </location>
</feature>
<dbReference type="Pfam" id="PF00873">
    <property type="entry name" value="ACR_tran"/>
    <property type="match status" value="1"/>
</dbReference>
<dbReference type="InterPro" id="IPR027463">
    <property type="entry name" value="AcrB_DN_DC_subdom"/>
</dbReference>
<name>A0A0P9W6R1_9PSED</name>
<dbReference type="SUPFAM" id="SSF82714">
    <property type="entry name" value="Multidrug efflux transporter AcrB TolC docking domain, DN and DC subdomains"/>
    <property type="match status" value="2"/>
</dbReference>
<dbReference type="GO" id="GO:0042910">
    <property type="term" value="F:xenobiotic transmembrane transporter activity"/>
    <property type="evidence" value="ECO:0007669"/>
    <property type="project" value="TreeGrafter"/>
</dbReference>
<evidence type="ECO:0000313" key="6">
    <source>
        <dbReference type="Proteomes" id="UP000279173"/>
    </source>
</evidence>
<dbReference type="PANTHER" id="PTHR32063:SF64">
    <property type="entry name" value="ACRB_ACRD_ACRF FAMILY PROTEIN"/>
    <property type="match status" value="1"/>
</dbReference>
<dbReference type="PRINTS" id="PR00702">
    <property type="entry name" value="ACRIFLAVINRP"/>
</dbReference>
<sequence>MGSRSRWPSRYPSKRPSHWRHRHLHHERPVRRTTTGILLAAALPPDHGAAGLPRQTAPRTCRASRAVHRDCRSAQRPLCPFRRSHPDTSRCQRHPARTENPHVARGQFVKERFNLSAWGLRHRTLVWYMMFVSLLMGSGSFLNLGREEDPSFAIKTMVIQARWPGATLPDTLQQVTDRLEKKLEEIDALDYVKSYTLAGESTLFVFLKSETRSADIPAAWYQVRKKISDVRSELPSGTQGPAFNDEFGDVFGSIYAFTADGLSYRQLRDYVEQVRADIRSVPNLGKIELLGAQREVIYLNFSIRKLAALGIDQRQVLQSLQAQNSVTPAGVMEAGPERIAVRASGQFSSEKDLEVVNLRVGERFFRLSDLATIERRYADPPSSLFRFNGQPAIGLAVAMKQGGNIQAFGTQLQQRIDDLTTGLPLGIDVHLVSSQADVVEKAIGGFTHALFEAILIVLVVSFISLGIRAGLVVACSIPLVLALVFVFMEYSGITMQRISLGALIIALGLLVDDAMITVEMMVTRLESGDSLPQAATFAYTSTAFPMLTGTLVTVAGFVPIGLNSSSAGEYVFTMFAVIAVALLLSWLVAVLFAPLIGVHILKASAQHAAPGRWMRGFSRLLVKALEHRWWIIGITLLMFIGSLFAGRLLQNQFFPDSDRPEILVDIYMPQNGSIEGTRQTMDRFEAALKNDPDVLRWSSYVGKGAVRFYLPLDQQLSNPFYGQLVIVSQGGEARDRLIERLRQRFRNDYVGVGGYVQPLNMGPPVGWPVQYRVSGPDIEQVRSQAMALAAILDANPDIGQVIYDWNEPGKVLKIDIAQDKVRQFGLSSEDVAQILNSVVSGTTITQVRDSTYLVDVIARADNDERSSVQSLGNLQIPIPNGTSVPLMAFATLSYEQEQPLVWRRDRLATITLKASVLGTLQPAALVRQLQPDVDAFSARLPPRYSVATGGAVEASARSQGPILKVVPLMLLLVVSFLMIQLHSVKKLLLVVSVVPLGLIGVVAALLISGYPLGFVAILGVLALIGIIIRNSVILVTQIDEFIAAGESAWTSVVKATEHRCRPILLTAAAASLGMIPIAREVFWGPMAIAMIGGIGIATLLTLFFLPALYMVSYRIKPPAA</sequence>
<feature type="transmembrane region" description="Helical" evidence="2">
    <location>
        <begin position="538"/>
        <end position="558"/>
    </location>
</feature>